<dbReference type="PANTHER" id="PTHR46481:SF10">
    <property type="entry name" value="ZINC FINGER BED DOMAIN-CONTAINING PROTEIN 39"/>
    <property type="match status" value="1"/>
</dbReference>
<keyword evidence="3" id="KW-0863">Zinc-finger</keyword>
<protein>
    <recommendedName>
        <fullName evidence="9">HAT C-terminal dimerisation domain-containing protein</fullName>
    </recommendedName>
</protein>
<feature type="region of interest" description="Disordered" evidence="6">
    <location>
        <begin position="212"/>
        <end position="270"/>
    </location>
</feature>
<dbReference type="GO" id="GO:0008270">
    <property type="term" value="F:zinc ion binding"/>
    <property type="evidence" value="ECO:0007669"/>
    <property type="project" value="UniProtKB-KW"/>
</dbReference>
<accession>A0A9N8Q729</accession>
<dbReference type="EMBL" id="CAJHJF010000369">
    <property type="protein sequence ID" value="CAD6901041.1"/>
    <property type="molecule type" value="Genomic_DNA"/>
</dbReference>
<evidence type="ECO:0008006" key="9">
    <source>
        <dbReference type="Google" id="ProtNLM"/>
    </source>
</evidence>
<evidence type="ECO:0000256" key="5">
    <source>
        <dbReference type="ARBA" id="ARBA00023242"/>
    </source>
</evidence>
<dbReference type="SUPFAM" id="SSF53098">
    <property type="entry name" value="Ribonuclease H-like"/>
    <property type="match status" value="1"/>
</dbReference>
<feature type="compositionally biased region" description="Acidic residues" evidence="6">
    <location>
        <begin position="235"/>
        <end position="249"/>
    </location>
</feature>
<keyword evidence="5" id="KW-0539">Nucleus</keyword>
<dbReference type="Proteomes" id="UP000836404">
    <property type="component" value="Unassembled WGS sequence"/>
</dbReference>
<comment type="subcellular location">
    <subcellularLocation>
        <location evidence="1">Nucleus</location>
    </subcellularLocation>
</comment>
<reference evidence="7 8" key="1">
    <citation type="submission" date="2020-10" db="EMBL/GenBank/DDBJ databases">
        <authorList>
            <person name="Sedaghatjoo S."/>
        </authorList>
    </citation>
    <scope>NUCLEOTIDE SEQUENCE [LARGE SCALE GENOMIC DNA]</scope>
    <source>
        <strain evidence="7 8">LLFL</strain>
    </source>
</reference>
<evidence type="ECO:0000313" key="7">
    <source>
        <dbReference type="EMBL" id="CAD6901041.1"/>
    </source>
</evidence>
<organism evidence="7 8">
    <name type="scientific">Tilletia laevis</name>
    <dbReference type="NCBI Taxonomy" id="157183"/>
    <lineage>
        <taxon>Eukaryota</taxon>
        <taxon>Fungi</taxon>
        <taxon>Dikarya</taxon>
        <taxon>Basidiomycota</taxon>
        <taxon>Ustilaginomycotina</taxon>
        <taxon>Exobasidiomycetes</taxon>
        <taxon>Tilletiales</taxon>
        <taxon>Tilletiaceae</taxon>
        <taxon>Tilletia</taxon>
    </lineage>
</organism>
<evidence type="ECO:0000256" key="4">
    <source>
        <dbReference type="ARBA" id="ARBA00022833"/>
    </source>
</evidence>
<sequence>MFDRQQSRATAKPLSAGAARQMATYWVTEASRPISIVEDKGFRAFLTADQLRVMPMSNTVSRDITNVFKGMHHHMVAELGDVTGSFHIATDVWTSANGYAFLGIVICYQKEVVAVRRVLEMVPFNEKHDAVNLANNVYRITEKYGVTSRVWNIVSDNASENNAMIPLLVAKGGLPRYDRSDKNLSCRVRCCAHILNLITKAVLKDFDTKKKASDAAPTDHDDDEDDRIDWSLPGESDEEDDADFEDEDAESRADVDEGDDPNAEDSGPIENEDDYEISAALNPEAVANQDEDEQLNQIIEAAKKSSSPSSPYAVSASQQREINVRNKELGQVIKKIAWLATTLRRSGVKRRQSRRHCKKMGCDTPHTLLRDVATRWDSVTLAAERAIQLFEGIISFSEQPGSPIPKDKRLRRSNVADLTKLVQMLKPISQATKRFSEKVTPTIGDVIGLFEDIDKYFVQLQAQETSDDDAMWKQAAARGRAVTAKYYGLTEQANVISLATLLHPNFRKYALTLLKWPAEWQTQAEKQLRDVFNRWYATRARPEEARTDSQTEDFDQLDSMSQQLIMLHQRQRAVANPNEAIDDWLKEKITPLGPKWKELTPYAGATSVDVERLFSRAGHVVTPLRHKLKADKIGEIVTLGKWFTEGSVPDDLLVNILEAQQRTRKARRAKRKASSTSIQGPSKRSKGKSKMTDVAMDEASLEEESSDTDGRG</sequence>
<evidence type="ECO:0000256" key="2">
    <source>
        <dbReference type="ARBA" id="ARBA00022723"/>
    </source>
</evidence>
<feature type="region of interest" description="Disordered" evidence="6">
    <location>
        <begin position="664"/>
        <end position="712"/>
    </location>
</feature>
<evidence type="ECO:0000256" key="3">
    <source>
        <dbReference type="ARBA" id="ARBA00022771"/>
    </source>
</evidence>
<gene>
    <name evidence="7" type="ORF">JKILLFL_G9909</name>
</gene>
<comment type="caution">
    <text evidence="7">The sequence shown here is derived from an EMBL/GenBank/DDBJ whole genome shotgun (WGS) entry which is preliminary data.</text>
</comment>
<dbReference type="InterPro" id="IPR012337">
    <property type="entry name" value="RNaseH-like_sf"/>
</dbReference>
<dbReference type="AlphaFoldDB" id="A0A9N8Q729"/>
<feature type="compositionally biased region" description="Basic residues" evidence="6">
    <location>
        <begin position="664"/>
        <end position="673"/>
    </location>
</feature>
<dbReference type="SUPFAM" id="SSF140996">
    <property type="entry name" value="Hermes dimerisation domain"/>
    <property type="match status" value="1"/>
</dbReference>
<feature type="compositionally biased region" description="Acidic residues" evidence="6">
    <location>
        <begin position="695"/>
        <end position="712"/>
    </location>
</feature>
<keyword evidence="4" id="KW-0862">Zinc</keyword>
<dbReference type="PANTHER" id="PTHR46481">
    <property type="entry name" value="ZINC FINGER BED DOMAIN-CONTAINING PROTEIN 4"/>
    <property type="match status" value="1"/>
</dbReference>
<keyword evidence="8" id="KW-1185">Reference proteome</keyword>
<dbReference type="InterPro" id="IPR052035">
    <property type="entry name" value="ZnF_BED_domain_contain"/>
</dbReference>
<evidence type="ECO:0000256" key="1">
    <source>
        <dbReference type="ARBA" id="ARBA00004123"/>
    </source>
</evidence>
<keyword evidence="2" id="KW-0479">Metal-binding</keyword>
<name>A0A9N8Q729_9BASI</name>
<evidence type="ECO:0000313" key="8">
    <source>
        <dbReference type="Proteomes" id="UP000836404"/>
    </source>
</evidence>
<proteinExistence type="predicted"/>
<dbReference type="GO" id="GO:0005634">
    <property type="term" value="C:nucleus"/>
    <property type="evidence" value="ECO:0007669"/>
    <property type="project" value="UniProtKB-SubCell"/>
</dbReference>
<evidence type="ECO:0000256" key="6">
    <source>
        <dbReference type="SAM" id="MobiDB-lite"/>
    </source>
</evidence>